<dbReference type="Proteomes" id="UP001164472">
    <property type="component" value="Chromosome"/>
</dbReference>
<dbReference type="AlphaFoldDB" id="A0A9E8KRT0"/>
<accession>A0A9E8KRT0</accession>
<gene>
    <name evidence="1" type="ORF">NNL22_07955</name>
</gene>
<dbReference type="RefSeq" id="WP_251811751.1">
    <property type="nucleotide sequence ID" value="NZ_CP101527.1"/>
</dbReference>
<dbReference type="EMBL" id="CP101527">
    <property type="protein sequence ID" value="UZW76507.1"/>
    <property type="molecule type" value="Genomic_DNA"/>
</dbReference>
<keyword evidence="2" id="KW-1185">Reference proteome</keyword>
<evidence type="ECO:0000313" key="1">
    <source>
        <dbReference type="EMBL" id="UZW76507.1"/>
    </source>
</evidence>
<dbReference type="KEGG" id="asem:NNL22_07955"/>
<dbReference type="Pfam" id="PF11215">
    <property type="entry name" value="DUF3010"/>
    <property type="match status" value="1"/>
</dbReference>
<evidence type="ECO:0000313" key="2">
    <source>
        <dbReference type="Proteomes" id="UP001164472"/>
    </source>
</evidence>
<protein>
    <submittedName>
        <fullName evidence="1">DUF3010 family protein</fullName>
    </submittedName>
</protein>
<organism evidence="1 2">
    <name type="scientific">Alkalimarinus sediminis</name>
    <dbReference type="NCBI Taxonomy" id="1632866"/>
    <lineage>
        <taxon>Bacteria</taxon>
        <taxon>Pseudomonadati</taxon>
        <taxon>Pseudomonadota</taxon>
        <taxon>Gammaproteobacteria</taxon>
        <taxon>Alteromonadales</taxon>
        <taxon>Alteromonadaceae</taxon>
        <taxon>Alkalimarinus</taxon>
    </lineage>
</organism>
<sequence>MRICGVELKGNEAIICLMSLSDGLVDLPDCRVRRLTLVDVNSREQLAEFKFAFTKLMEDYKVEKVVIRQRPTKGKFAGSANGFKMEAAIQLIDTVEVETLSATEIKELLNYNPIPIPFSSTGLKAFQESAFTTAFASISRKK</sequence>
<dbReference type="InterPro" id="IPR021378">
    <property type="entry name" value="DUF3010"/>
</dbReference>
<reference evidence="1" key="1">
    <citation type="submission" date="2022-07" db="EMBL/GenBank/DDBJ databases">
        <title>Alkalimarinus sp. nov., isolated from gut of a Alitta virens.</title>
        <authorList>
            <person name="Yang A.I."/>
            <person name="Shin N.-R."/>
        </authorList>
    </citation>
    <scope>NUCLEOTIDE SEQUENCE</scope>
    <source>
        <strain evidence="1">FA028</strain>
    </source>
</reference>
<proteinExistence type="predicted"/>
<name>A0A9E8KRT0_9ALTE</name>